<dbReference type="STRING" id="46224.B4102_3580"/>
<feature type="coiled-coil region" evidence="1">
    <location>
        <begin position="113"/>
        <end position="143"/>
    </location>
</feature>
<accession>A0A150KLG1</accession>
<dbReference type="InterPro" id="IPR030392">
    <property type="entry name" value="S74_ICA"/>
</dbReference>
<dbReference type="OrthoDB" id="2240714at2"/>
<dbReference type="RefSeq" id="WP_066234739.1">
    <property type="nucleotide sequence ID" value="NZ_LQYN01000101.1"/>
</dbReference>
<dbReference type="Gene3D" id="1.20.5.340">
    <property type="match status" value="1"/>
</dbReference>
<sequence>MALMGSVDISFTKSTQIANEATKTANDASKTATDAKNTANNASKIAEEATQKAIEAVQSANGKNTNYYGPDAPSNPKKGDLWFKEVDGEYTQTYRYDGTQWVLIVDLDTSLIQKEAQKARDDAQSAVDRANQATRDAKNAIAEAQKGFDAANKANDIASVAKQMSETASGIANDAYKQAGTAITNAQSALDSAEKSLSDISKLDQSVQTQISNINGQLSSKVSQSTFNVLQGTVNTHTTQIQQTLTDITSKADKTLVDTIKKTVDSHSTLISQNATDIKARATQSSVDTLTGRVTTAEANININAKAITQNMLEVTNNYATKSSLSQTANSLTSTITQVQTNLDKLEIGGRNLIQNSYPKSKELWDFTTASTGAISSVSEGDLRITNNGSGWAQWQVYSHKGATALDNVQGDETYTLSVEIMQVSDTLNDNAWCKFRYNPSGLNTLSIDVPPDKLTKGKWIKFSVSGIVPKSLVDESTFSRVLVGYNGTGTVSFRGLKLEKGNKSTDWTPAPEDMATLVQFSSLEQTLNGFTTRVGNAEGNISSLQQTANSLSSKITDAEKNISTLTQTAQGLQTQVSDNKKNISTVTQLANALQSRMSDAEGSISTLTQTTSSLSSTINNTKDNLQSQISQLDKNINLRVQKGDVINQINLDTSGVLIQGKNLILDGNVTVTGSFKVGNANITSVDAGKMTTGTLNAARIAAGSIDASKLAVTSLSAISANIGNVTAGRISGVNIYGGSITQSSSGQNIWLDQNGFHMQANQLDIWMNNGRGLEVLYNNESKFRIDSNGHLTANDGTFIGNVGSVSDNYKMGTEMFSGGLYTVYSSSGSGSSFTGEYDSGLITLRQYPIQLPFNKSNIYESIQKGAGQQNYETQISASAINIWAFTKPGEYTSAKNFCIETGTEVTDIYSDSNITVKAIYSNLRLEGEKIYLRPSEKVYLQGALNVLDTLNIGNNINLYWNAYNNVLEFSRGIKSGNISINSYHTIKSHDGGEIYLKDGGDGYVDLTVKALHQKSKWELKENFEPMDPEVALKNIIDTDVVRYNFKGEEEIHVGLVIDDRENPEYHACSDFITPNRESKKDDTIVGELMLATKALNNYINDHKERLSIVEEQNNNLLLKVASLELELSNIKQKLGDA</sequence>
<feature type="domain" description="Peptidase S74" evidence="2">
    <location>
        <begin position="1016"/>
        <end position="1107"/>
    </location>
</feature>
<comment type="caution">
    <text evidence="3">The sequence shown here is derived from an EMBL/GenBank/DDBJ whole genome shotgun (WGS) entry which is preliminary data.</text>
</comment>
<dbReference type="Proteomes" id="UP000075666">
    <property type="component" value="Unassembled WGS sequence"/>
</dbReference>
<dbReference type="AlphaFoldDB" id="A0A150KLG1"/>
<evidence type="ECO:0000259" key="2">
    <source>
        <dbReference type="PROSITE" id="PS51688"/>
    </source>
</evidence>
<keyword evidence="1" id="KW-0175">Coiled coil</keyword>
<feature type="coiled-coil region" evidence="1">
    <location>
        <begin position="542"/>
        <end position="576"/>
    </location>
</feature>
<dbReference type="InterPro" id="IPR012892">
    <property type="entry name" value="Gp58"/>
</dbReference>
<dbReference type="SUPFAM" id="SSF57997">
    <property type="entry name" value="Tropomyosin"/>
    <property type="match status" value="1"/>
</dbReference>
<evidence type="ECO:0000313" key="3">
    <source>
        <dbReference type="EMBL" id="KYC94359.1"/>
    </source>
</evidence>
<dbReference type="Pfam" id="PF07902">
    <property type="entry name" value="Gp58"/>
    <property type="match status" value="2"/>
</dbReference>
<dbReference type="EMBL" id="LQYN01000101">
    <property type="protein sequence ID" value="KYC94359.1"/>
    <property type="molecule type" value="Genomic_DNA"/>
</dbReference>
<proteinExistence type="predicted"/>
<dbReference type="PROSITE" id="PS51688">
    <property type="entry name" value="ICA"/>
    <property type="match status" value="1"/>
</dbReference>
<keyword evidence="4" id="KW-1185">Reference proteome</keyword>
<evidence type="ECO:0000313" key="4">
    <source>
        <dbReference type="Proteomes" id="UP000075666"/>
    </source>
</evidence>
<feature type="coiled-coil region" evidence="1">
    <location>
        <begin position="1100"/>
        <end position="1134"/>
    </location>
</feature>
<protein>
    <recommendedName>
        <fullName evidence="2">Peptidase S74 domain-containing protein</fullName>
    </recommendedName>
</protein>
<name>A0A150KLG1_9BACI</name>
<reference evidence="3 4" key="1">
    <citation type="submission" date="2016-01" db="EMBL/GenBank/DDBJ databases">
        <title>Genome Sequences of Twelve Sporeforming Bacillus Species Isolated from Foods.</title>
        <authorList>
            <person name="Berendsen E.M."/>
            <person name="Wells-Bennik M.H."/>
            <person name="Krawcyk A.O."/>
            <person name="De Jong A."/>
            <person name="Holsappel S."/>
            <person name="Eijlander R.T."/>
            <person name="Kuipers O.P."/>
        </authorList>
    </citation>
    <scope>NUCLEOTIDE SEQUENCE [LARGE SCALE GENOMIC DNA]</scope>
    <source>
        <strain evidence="3 4">B4102</strain>
    </source>
</reference>
<evidence type="ECO:0000256" key="1">
    <source>
        <dbReference type="SAM" id="Coils"/>
    </source>
</evidence>
<dbReference type="PATRIC" id="fig|46224.3.peg.259"/>
<gene>
    <name evidence="3" type="ORF">B4102_3580</name>
</gene>
<organism evidence="3 4">
    <name type="scientific">Heyndrickxia sporothermodurans</name>
    <dbReference type="NCBI Taxonomy" id="46224"/>
    <lineage>
        <taxon>Bacteria</taxon>
        <taxon>Bacillati</taxon>
        <taxon>Bacillota</taxon>
        <taxon>Bacilli</taxon>
        <taxon>Bacillales</taxon>
        <taxon>Bacillaceae</taxon>
        <taxon>Heyndrickxia</taxon>
    </lineage>
</organism>